<dbReference type="InterPro" id="IPR004859">
    <property type="entry name" value="Xrn1_N"/>
</dbReference>
<dbReference type="AlphaFoldDB" id="A0A6C0FCL2"/>
<reference evidence="7" key="1">
    <citation type="journal article" date="2020" name="Nature">
        <title>Giant virus diversity and host interactions through global metagenomics.</title>
        <authorList>
            <person name="Schulz F."/>
            <person name="Roux S."/>
            <person name="Paez-Espino D."/>
            <person name="Jungbluth S."/>
            <person name="Walsh D.A."/>
            <person name="Denef V.J."/>
            <person name="McMahon K.D."/>
            <person name="Konstantinidis K.T."/>
            <person name="Eloe-Fadrosh E.A."/>
            <person name="Kyrpides N.C."/>
            <person name="Woyke T."/>
        </authorList>
    </citation>
    <scope>NUCLEOTIDE SEQUENCE</scope>
    <source>
        <strain evidence="7">GVMAG-S-ERX556106-38</strain>
    </source>
</reference>
<feature type="domain" description="Xrn1 N-terminal" evidence="5">
    <location>
        <begin position="1"/>
        <end position="202"/>
    </location>
</feature>
<dbReference type="InterPro" id="IPR041412">
    <property type="entry name" value="Xrn1_helical"/>
</dbReference>
<evidence type="ECO:0000313" key="7">
    <source>
        <dbReference type="EMBL" id="QHT38754.1"/>
    </source>
</evidence>
<evidence type="ECO:0000256" key="1">
    <source>
        <dbReference type="ARBA" id="ARBA00022722"/>
    </source>
</evidence>
<protein>
    <recommendedName>
        <fullName evidence="8">Xrn1 N-terminal domain-containing protein</fullName>
    </recommendedName>
</protein>
<dbReference type="InterPro" id="IPR027073">
    <property type="entry name" value="5_3_exoribonuclease"/>
</dbReference>
<feature type="domain" description="Xrn1 helical" evidence="6">
    <location>
        <begin position="257"/>
        <end position="363"/>
    </location>
</feature>
<proteinExistence type="inferred from homology"/>
<evidence type="ECO:0000256" key="2">
    <source>
        <dbReference type="ARBA" id="ARBA00022801"/>
    </source>
</evidence>
<evidence type="ECO:0000259" key="6">
    <source>
        <dbReference type="Pfam" id="PF17846"/>
    </source>
</evidence>
<keyword evidence="2" id="KW-0378">Hydrolase</keyword>
<dbReference type="Pfam" id="PF03159">
    <property type="entry name" value="XRN_N"/>
    <property type="match status" value="1"/>
</dbReference>
<dbReference type="PANTHER" id="PTHR12341:SF7">
    <property type="entry name" value="5'-3' EXORIBONUCLEASE 1"/>
    <property type="match status" value="1"/>
</dbReference>
<keyword evidence="3" id="KW-0269">Exonuclease</keyword>
<dbReference type="GO" id="GO:0005634">
    <property type="term" value="C:nucleus"/>
    <property type="evidence" value="ECO:0007669"/>
    <property type="project" value="TreeGrafter"/>
</dbReference>
<dbReference type="GO" id="GO:0004534">
    <property type="term" value="F:5'-3' RNA exonuclease activity"/>
    <property type="evidence" value="ECO:0007669"/>
    <property type="project" value="TreeGrafter"/>
</dbReference>
<comment type="similarity">
    <text evidence="4">Belongs to the 5'-3' exonuclease family.</text>
</comment>
<dbReference type="EMBL" id="MN738833">
    <property type="protein sequence ID" value="QHT38754.1"/>
    <property type="molecule type" value="Genomic_DNA"/>
</dbReference>
<dbReference type="Pfam" id="PF17846">
    <property type="entry name" value="XRN_M"/>
    <property type="match status" value="2"/>
</dbReference>
<dbReference type="PANTHER" id="PTHR12341">
    <property type="entry name" value="5'-&gt;3' EXORIBONUCLEASE"/>
    <property type="match status" value="1"/>
</dbReference>
<feature type="domain" description="Xrn1 helical" evidence="6">
    <location>
        <begin position="382"/>
        <end position="525"/>
    </location>
</feature>
<evidence type="ECO:0008006" key="8">
    <source>
        <dbReference type="Google" id="ProtNLM"/>
    </source>
</evidence>
<evidence type="ECO:0000256" key="3">
    <source>
        <dbReference type="ARBA" id="ARBA00022839"/>
    </source>
</evidence>
<evidence type="ECO:0000259" key="5">
    <source>
        <dbReference type="Pfam" id="PF03159"/>
    </source>
</evidence>
<dbReference type="GO" id="GO:0003723">
    <property type="term" value="F:RNA binding"/>
    <property type="evidence" value="ECO:0007669"/>
    <property type="project" value="TreeGrafter"/>
</dbReference>
<accession>A0A6C0FCL2</accession>
<dbReference type="Gene3D" id="3.40.50.12390">
    <property type="match status" value="1"/>
</dbReference>
<dbReference type="GO" id="GO:0000956">
    <property type="term" value="P:nuclear-transcribed mRNA catabolic process"/>
    <property type="evidence" value="ECO:0007669"/>
    <property type="project" value="TreeGrafter"/>
</dbReference>
<name>A0A6C0FCL2_9ZZZZ</name>
<evidence type="ECO:0000256" key="4">
    <source>
        <dbReference type="ARBA" id="ARBA00038299"/>
    </source>
</evidence>
<keyword evidence="1" id="KW-0540">Nuclease</keyword>
<sequence length="533" mass="62965">MGIPSYFSYIVKNHPEILERFINGSIPIHNLYMDCNSVIYDSFYNLTEEQLNGNIAKILIENAVKKITQYITTISPEEKVIISFDGVAPVAKLEQQRSRRFKSWFQSSVSNKIFDKLPGKWSTTAITPGTSFMKQLNKEITQHFSTTKIPNIQAKIIVSTSDDVGEGEHKIFKHIREDSSHKDKHTVIYGLDADLIMLSINHLPLCKNIFLFRETPEFIKSIDSSLEPNDHYLFHISLLATNIVLDMQQATRFSDTDKNNRLHDYIFLCFLLGNDFLPHFPALNIRTGGIDKLLQHYKETIGTKQQFLIKNGNIQWKYFNKLLSSLSNSEHAYIVKENNMRNGREKNYEEGKLVTTESKYDRFQSIPCFERMTEKHINPNKEYWQDRYYKALFNCEPTSERIKQICINYLEGLEWTYKYYTEDCPDWRWKYKYNYPPLLSDLVKHTPYFETQFIKPNTNKPVDQKVQLCYVLPRHNLSLLPYKLYNHLLNNYSEYYPENADFEWSYCRYFWESHVLLPDICIDTLEKTINIVK</sequence>
<organism evidence="7">
    <name type="scientific">viral metagenome</name>
    <dbReference type="NCBI Taxonomy" id="1070528"/>
    <lineage>
        <taxon>unclassified sequences</taxon>
        <taxon>metagenomes</taxon>
        <taxon>organismal metagenomes</taxon>
    </lineage>
</organism>